<gene>
    <name evidence="11" type="ORF">F6R98_19240</name>
</gene>
<evidence type="ECO:0000256" key="5">
    <source>
        <dbReference type="ARBA" id="ARBA00023277"/>
    </source>
</evidence>
<dbReference type="FunCoup" id="A0A5Q0BQC3">
    <property type="interactions" value="252"/>
</dbReference>
<dbReference type="PANTHER" id="PTHR42891">
    <property type="entry name" value="D-GLYCERO-BETA-D-MANNO-HEPTOSE-1,7-BISPHOSPHATE 7-PHOSPHATASE"/>
    <property type="match status" value="1"/>
</dbReference>
<dbReference type="Gene3D" id="3.40.50.1000">
    <property type="entry name" value="HAD superfamily/HAD-like"/>
    <property type="match status" value="1"/>
</dbReference>
<dbReference type="OrthoDB" id="9781367at2"/>
<dbReference type="InterPro" id="IPR006543">
    <property type="entry name" value="Histidinol-phos"/>
</dbReference>
<evidence type="ECO:0000256" key="1">
    <source>
        <dbReference type="ARBA" id="ARBA00004496"/>
    </source>
</evidence>
<dbReference type="GO" id="GO:0005975">
    <property type="term" value="P:carbohydrate metabolic process"/>
    <property type="evidence" value="ECO:0007669"/>
    <property type="project" value="InterPro"/>
</dbReference>
<keyword evidence="2 7" id="KW-0963">Cytoplasm</keyword>
<dbReference type="KEGG" id="mmob:F6R98_19240"/>
<dbReference type="GO" id="GO:0016791">
    <property type="term" value="F:phosphatase activity"/>
    <property type="evidence" value="ECO:0007669"/>
    <property type="project" value="InterPro"/>
</dbReference>
<comment type="subcellular location">
    <subcellularLocation>
        <location evidence="1 7">Cytoplasm</location>
    </subcellularLocation>
</comment>
<dbReference type="AlphaFoldDB" id="A0A5Q0BQC3"/>
<dbReference type="InterPro" id="IPR004446">
    <property type="entry name" value="Heptose_bisP_phosphatase"/>
</dbReference>
<evidence type="ECO:0000256" key="8">
    <source>
        <dbReference type="PIRSR" id="PIRSR004682-1"/>
    </source>
</evidence>
<feature type="binding site" evidence="10">
    <location>
        <position position="8"/>
    </location>
    <ligand>
        <name>Mg(2+)</name>
        <dbReference type="ChEBI" id="CHEBI:18420"/>
    </ligand>
</feature>
<dbReference type="InterPro" id="IPR036412">
    <property type="entry name" value="HAD-like_sf"/>
</dbReference>
<evidence type="ECO:0000256" key="10">
    <source>
        <dbReference type="PIRSR" id="PIRSR004682-4"/>
    </source>
</evidence>
<name>A0A5Q0BQC3_9GAMM</name>
<evidence type="ECO:0000256" key="2">
    <source>
        <dbReference type="ARBA" id="ARBA00022490"/>
    </source>
</evidence>
<comment type="cofactor">
    <cofactor evidence="10">
        <name>Zn(2+)</name>
        <dbReference type="ChEBI" id="CHEBI:29105"/>
    </cofactor>
</comment>
<evidence type="ECO:0000313" key="12">
    <source>
        <dbReference type="Proteomes" id="UP000325755"/>
    </source>
</evidence>
<protein>
    <recommendedName>
        <fullName evidence="6 7">D,D-heptose 1,7-bisphosphate phosphatase</fullName>
        <ecNumber evidence="7">3.1.3.-</ecNumber>
    </recommendedName>
</protein>
<keyword evidence="5 7" id="KW-0119">Carbohydrate metabolism</keyword>
<feature type="binding site" evidence="10">
    <location>
        <position position="90"/>
    </location>
    <ligand>
        <name>Zn(2+)</name>
        <dbReference type="ChEBI" id="CHEBI:29105"/>
    </ligand>
</feature>
<dbReference type="InterPro" id="IPR006549">
    <property type="entry name" value="HAD-SF_hydro_IIIA"/>
</dbReference>
<dbReference type="GO" id="GO:0005737">
    <property type="term" value="C:cytoplasm"/>
    <property type="evidence" value="ECO:0007669"/>
    <property type="project" value="UniProtKB-SubCell"/>
</dbReference>
<feature type="active site" description="Proton donor" evidence="8">
    <location>
        <position position="10"/>
    </location>
</feature>
<feature type="active site" description="Nucleophile" evidence="8">
    <location>
        <position position="8"/>
    </location>
</feature>
<evidence type="ECO:0000256" key="3">
    <source>
        <dbReference type="ARBA" id="ARBA00022723"/>
    </source>
</evidence>
<organism evidence="11 12">
    <name type="scientific">Candidatus Methylospira mobilis</name>
    <dbReference type="NCBI Taxonomy" id="1808979"/>
    <lineage>
        <taxon>Bacteria</taxon>
        <taxon>Pseudomonadati</taxon>
        <taxon>Pseudomonadota</taxon>
        <taxon>Gammaproteobacteria</taxon>
        <taxon>Methylococcales</taxon>
        <taxon>Methylococcaceae</taxon>
        <taxon>Candidatus Methylospira</taxon>
    </lineage>
</organism>
<dbReference type="RefSeq" id="WP_153250462.1">
    <property type="nucleotide sequence ID" value="NZ_CP044205.1"/>
</dbReference>
<sequence>MQRAVFLDRDGVINRAVVRDGKPYPPAHLEEMELLPGVAEALRDLKAAGFLLIVVTNQPDVARGRTPRAVVEQINGYLADSLPIDEFRTCYHDSPDGCNCRKPLPGALLDAARLNEIDLASSYMVGDRWRDIEAGQRAGCKTVFIDYGYDEKQPEQVDFRVGSLSEAAQIICRGVGEIQP</sequence>
<feature type="site" description="Contributes to substrate recognition" evidence="9">
    <location>
        <position position="101"/>
    </location>
</feature>
<evidence type="ECO:0000256" key="6">
    <source>
        <dbReference type="ARBA" id="ARBA00031828"/>
    </source>
</evidence>
<dbReference type="CDD" id="cd07503">
    <property type="entry name" value="HAD_HisB-N"/>
    <property type="match status" value="1"/>
</dbReference>
<feature type="binding site" evidence="10">
    <location>
        <position position="10"/>
    </location>
    <ligand>
        <name>Mg(2+)</name>
        <dbReference type="ChEBI" id="CHEBI:18420"/>
    </ligand>
</feature>
<comment type="cofactor">
    <cofactor evidence="10">
        <name>Mg(2+)</name>
        <dbReference type="ChEBI" id="CHEBI:18420"/>
    </cofactor>
</comment>
<feature type="site" description="Stabilizes the phosphoryl group" evidence="9">
    <location>
        <position position="102"/>
    </location>
</feature>
<evidence type="ECO:0000256" key="4">
    <source>
        <dbReference type="ARBA" id="ARBA00022801"/>
    </source>
</evidence>
<dbReference type="SUPFAM" id="SSF56784">
    <property type="entry name" value="HAD-like"/>
    <property type="match status" value="1"/>
</dbReference>
<feature type="binding site" evidence="10">
    <location>
        <position position="127"/>
    </location>
    <ligand>
        <name>Mg(2+)</name>
        <dbReference type="ChEBI" id="CHEBI:18420"/>
    </ligand>
</feature>
<dbReference type="NCBIfam" id="TIGR01656">
    <property type="entry name" value="Histidinol-ppas"/>
    <property type="match status" value="1"/>
</dbReference>
<feature type="site" description="Stabilizes the phosphoryl group" evidence="9">
    <location>
        <position position="56"/>
    </location>
</feature>
<dbReference type="EMBL" id="CP044205">
    <property type="protein sequence ID" value="QFY44501.1"/>
    <property type="molecule type" value="Genomic_DNA"/>
</dbReference>
<keyword evidence="4 7" id="KW-0378">Hydrolase</keyword>
<feature type="binding site" evidence="10">
    <location>
        <position position="100"/>
    </location>
    <ligand>
        <name>Zn(2+)</name>
        <dbReference type="ChEBI" id="CHEBI:29105"/>
    </ligand>
</feature>
<dbReference type="PIRSF" id="PIRSF004682">
    <property type="entry name" value="GmhB"/>
    <property type="match status" value="1"/>
</dbReference>
<dbReference type="InParanoid" id="A0A5Q0BQC3"/>
<evidence type="ECO:0000313" key="11">
    <source>
        <dbReference type="EMBL" id="QFY44501.1"/>
    </source>
</evidence>
<feature type="binding site" evidence="10">
    <location>
        <position position="92"/>
    </location>
    <ligand>
        <name>Zn(2+)</name>
        <dbReference type="ChEBI" id="CHEBI:29105"/>
    </ligand>
</feature>
<keyword evidence="3 10" id="KW-0479">Metal-binding</keyword>
<dbReference type="InterPro" id="IPR023214">
    <property type="entry name" value="HAD_sf"/>
</dbReference>
<comment type="similarity">
    <text evidence="7">Belongs to the gmhB family.</text>
</comment>
<proteinExistence type="inferred from homology"/>
<keyword evidence="10" id="KW-0460">Magnesium</keyword>
<evidence type="ECO:0000256" key="9">
    <source>
        <dbReference type="PIRSR" id="PIRSR004682-3"/>
    </source>
</evidence>
<feature type="binding site" evidence="10">
    <location>
        <position position="98"/>
    </location>
    <ligand>
        <name>Zn(2+)</name>
        <dbReference type="ChEBI" id="CHEBI:29105"/>
    </ligand>
</feature>
<dbReference type="PANTHER" id="PTHR42891:SF1">
    <property type="entry name" value="D-GLYCERO-BETA-D-MANNO-HEPTOSE-1,7-BISPHOSPHATE 7-PHOSPHATASE"/>
    <property type="match status" value="1"/>
</dbReference>
<dbReference type="NCBIfam" id="TIGR01662">
    <property type="entry name" value="HAD-SF-IIIA"/>
    <property type="match status" value="1"/>
</dbReference>
<evidence type="ECO:0000256" key="7">
    <source>
        <dbReference type="PIRNR" id="PIRNR004682"/>
    </source>
</evidence>
<dbReference type="Pfam" id="PF13242">
    <property type="entry name" value="Hydrolase_like"/>
    <property type="match status" value="1"/>
</dbReference>
<dbReference type="GO" id="GO:0046872">
    <property type="term" value="F:metal ion binding"/>
    <property type="evidence" value="ECO:0007669"/>
    <property type="project" value="UniProtKB-KW"/>
</dbReference>
<reference evidence="11 12" key="1">
    <citation type="submission" date="2019-09" db="EMBL/GenBank/DDBJ databases">
        <title>Ecophysiology of the spiral-shaped methanotroph Methylospira mobilis as revealed by the complete genome sequence.</title>
        <authorList>
            <person name="Oshkin I.Y."/>
            <person name="Dedysh S.N."/>
            <person name="Miroshnikov K."/>
            <person name="Danilova O.V."/>
            <person name="Hakobyan A."/>
            <person name="Liesack W."/>
        </authorList>
    </citation>
    <scope>NUCLEOTIDE SEQUENCE [LARGE SCALE GENOMIC DNA]</scope>
    <source>
        <strain evidence="11 12">Shm1</strain>
    </source>
</reference>
<dbReference type="EC" id="3.1.3.-" evidence="7"/>
<keyword evidence="10" id="KW-0862">Zinc</keyword>
<dbReference type="Proteomes" id="UP000325755">
    <property type="component" value="Chromosome"/>
</dbReference>
<keyword evidence="12" id="KW-1185">Reference proteome</keyword>
<accession>A0A5Q0BQC3</accession>